<dbReference type="Pfam" id="PF06253">
    <property type="entry name" value="MTTB"/>
    <property type="match status" value="1"/>
</dbReference>
<dbReference type="PIRSF" id="PIRSF037567">
    <property type="entry name" value="MTTB_MeTrfase"/>
    <property type="match status" value="1"/>
</dbReference>
<evidence type="ECO:0000256" key="3">
    <source>
        <dbReference type="ARBA" id="ARBA00022679"/>
    </source>
</evidence>
<evidence type="ECO:0000313" key="5">
    <source>
        <dbReference type="EMBL" id="MCR6546372.1"/>
    </source>
</evidence>
<evidence type="ECO:0000256" key="4">
    <source>
        <dbReference type="PIRNR" id="PIRNR037567"/>
    </source>
</evidence>
<comment type="similarity">
    <text evidence="1 4">Belongs to the trimethylamine methyltransferase family.</text>
</comment>
<dbReference type="Gene3D" id="3.20.20.480">
    <property type="entry name" value="Trimethylamine methyltransferase-like"/>
    <property type="match status" value="1"/>
</dbReference>
<dbReference type="GO" id="GO:0032259">
    <property type="term" value="P:methylation"/>
    <property type="evidence" value="ECO:0007669"/>
    <property type="project" value="UniProtKB-KW"/>
</dbReference>
<keyword evidence="3 4" id="KW-0808">Transferase</keyword>
<dbReference type="InterPro" id="IPR010426">
    <property type="entry name" value="MTTB_MeTrfase"/>
</dbReference>
<evidence type="ECO:0000313" key="6">
    <source>
        <dbReference type="Proteomes" id="UP001524944"/>
    </source>
</evidence>
<sequence length="476" mass="52832">MIPKFDVLTKEEVSQIHEKTMEILETVGVEFTYDPAIAIFKEWGQRIEGHRVYFQRSFVEEMVQKAPASFTLHARNPEKNVQCNHRDIIFTPSYGPPYIYEANGNRRYSNMNDYDNIVKLAGASTNIQATGGNVCEPNDVPDEIKHLKMIYSHIKNADKNFMGSAYGEMGAQDSIEMASMLFGGRDILKKNPALITLINSITPLKYDDRMLAAMMTYAAAGQVNLISSLVMSGSTGPATMAGTITLQNAEVLAGIVLTQCINPGAPVIYGSTSGPADMRTVSLSIGNAETALYTAASAQMARFYGVPSRGGGGLNDSKTVDAQAGYEAMMVLMSAAISGINYVLHAAGIMHYYTAFSFEKFVMDDEIAGMVLKYRKGYDFSDEMFALNDIKEVGPGGHFLYQASTLEKHRQELRMPDLSDRMGYEAWDADGRKDTNTRAKERWQKILAEYEVPHLDEALDKELCAFIERRSQELMK</sequence>
<reference evidence="5 6" key="1">
    <citation type="submission" date="2022-08" db="EMBL/GenBank/DDBJ databases">
        <title>Proteogenomics of the novel Dehalobacterium formicoaceticum strain EZ94 highlights a key role of methyltransferases during anaerobic dichloromethane degradation.</title>
        <authorList>
            <person name="Wasmund K."/>
        </authorList>
    </citation>
    <scope>NUCLEOTIDE SEQUENCE [LARGE SCALE GENOMIC DNA]</scope>
    <source>
        <strain evidence="5 6">EZ94</strain>
    </source>
</reference>
<keyword evidence="6" id="KW-1185">Reference proteome</keyword>
<proteinExistence type="inferred from homology"/>
<evidence type="ECO:0000256" key="2">
    <source>
        <dbReference type="ARBA" id="ARBA00022603"/>
    </source>
</evidence>
<name>A0ABT1Y679_9FIRM</name>
<accession>A0ABT1Y679</accession>
<dbReference type="EMBL" id="JANPWE010000006">
    <property type="protein sequence ID" value="MCR6546372.1"/>
    <property type="molecule type" value="Genomic_DNA"/>
</dbReference>
<comment type="caution">
    <text evidence="5">The sequence shown here is derived from an EMBL/GenBank/DDBJ whole genome shotgun (WGS) entry which is preliminary data.</text>
</comment>
<dbReference type="Proteomes" id="UP001524944">
    <property type="component" value="Unassembled WGS sequence"/>
</dbReference>
<keyword evidence="2 5" id="KW-0489">Methyltransferase</keyword>
<organism evidence="5 6">
    <name type="scientific">Dehalobacterium formicoaceticum</name>
    <dbReference type="NCBI Taxonomy" id="51515"/>
    <lineage>
        <taxon>Bacteria</taxon>
        <taxon>Bacillati</taxon>
        <taxon>Bacillota</taxon>
        <taxon>Clostridia</taxon>
        <taxon>Eubacteriales</taxon>
        <taxon>Peptococcaceae</taxon>
        <taxon>Dehalobacterium</taxon>
    </lineage>
</organism>
<evidence type="ECO:0000256" key="1">
    <source>
        <dbReference type="ARBA" id="ARBA00007137"/>
    </source>
</evidence>
<dbReference type="GO" id="GO:0008168">
    <property type="term" value="F:methyltransferase activity"/>
    <property type="evidence" value="ECO:0007669"/>
    <property type="project" value="UniProtKB-KW"/>
</dbReference>
<protein>
    <recommendedName>
        <fullName evidence="4">Methyltransferase</fullName>
        <ecNumber evidence="4">2.1.1.-</ecNumber>
    </recommendedName>
</protein>
<dbReference type="EC" id="2.1.1.-" evidence="4"/>
<dbReference type="RefSeq" id="WP_089611886.1">
    <property type="nucleotide sequence ID" value="NZ_CP022121.1"/>
</dbReference>
<gene>
    <name evidence="5" type="ORF">NVS47_12775</name>
</gene>
<dbReference type="InterPro" id="IPR038601">
    <property type="entry name" value="MttB-like_sf"/>
</dbReference>